<gene>
    <name evidence="2" type="ORF">LCPAC201_02480</name>
</gene>
<dbReference type="PRINTS" id="PR00633">
    <property type="entry name" value="RCCNDNSATION"/>
</dbReference>
<evidence type="ECO:0000256" key="1">
    <source>
        <dbReference type="ARBA" id="ARBA00022737"/>
    </source>
</evidence>
<dbReference type="EMBL" id="MK500504">
    <property type="protein sequence ID" value="QBK90947.1"/>
    <property type="molecule type" value="Genomic_DNA"/>
</dbReference>
<name>A0A481Z583_9VIRU</name>
<dbReference type="InterPro" id="IPR009091">
    <property type="entry name" value="RCC1/BLIP-II"/>
</dbReference>
<evidence type="ECO:0000313" key="2">
    <source>
        <dbReference type="EMBL" id="QBK90947.1"/>
    </source>
</evidence>
<dbReference type="InterPro" id="IPR051210">
    <property type="entry name" value="Ub_ligase/GEF_domain"/>
</dbReference>
<dbReference type="PANTHER" id="PTHR22870">
    <property type="entry name" value="REGULATOR OF CHROMOSOME CONDENSATION"/>
    <property type="match status" value="1"/>
</dbReference>
<accession>A0A481Z583</accession>
<dbReference type="PANTHER" id="PTHR22870:SF408">
    <property type="entry name" value="OS09G0560450 PROTEIN"/>
    <property type="match status" value="1"/>
</dbReference>
<organism evidence="2">
    <name type="scientific">Pithovirus LCPAC201</name>
    <dbReference type="NCBI Taxonomy" id="2506591"/>
    <lineage>
        <taxon>Viruses</taxon>
        <taxon>Pithoviruses</taxon>
    </lineage>
</organism>
<dbReference type="Gene3D" id="2.130.10.30">
    <property type="entry name" value="Regulator of chromosome condensation 1/beta-lactamase-inhibitor protein II"/>
    <property type="match status" value="2"/>
</dbReference>
<protein>
    <submittedName>
        <fullName evidence="2">Regulator of chromosome condensation protein</fullName>
    </submittedName>
</protein>
<dbReference type="PROSITE" id="PS50012">
    <property type="entry name" value="RCC1_3"/>
    <property type="match status" value="1"/>
</dbReference>
<proteinExistence type="predicted"/>
<dbReference type="Pfam" id="PF00415">
    <property type="entry name" value="RCC1"/>
    <property type="match status" value="1"/>
</dbReference>
<keyword evidence="1" id="KW-0677">Repeat</keyword>
<reference evidence="2" key="1">
    <citation type="journal article" date="2019" name="MBio">
        <title>Virus Genomes from Deep Sea Sediments Expand the Ocean Megavirome and Support Independent Origins of Viral Gigantism.</title>
        <authorList>
            <person name="Backstrom D."/>
            <person name="Yutin N."/>
            <person name="Jorgensen S.L."/>
            <person name="Dharamshi J."/>
            <person name="Homa F."/>
            <person name="Zaremba-Niedwiedzka K."/>
            <person name="Spang A."/>
            <person name="Wolf Y.I."/>
            <person name="Koonin E.V."/>
            <person name="Ettema T.J."/>
        </authorList>
    </citation>
    <scope>NUCLEOTIDE SEQUENCE</scope>
</reference>
<sequence>MEGETWRGRYKETTLGRINSPISAGYNHYGIIDEKENLYMAGNNDEGQLGVGKDIKKSNIPILVKFPGKSQKVISIFIHSRTTGAVTKDGKVYVWGRNLKGHFFPNQDNIWLPREVILPSAEKATKIVINYLTYLVLLEDFSVYFSSYIYTDTDDLGPRGPIRRHLKLDAIDISLSMVYGALISKDHKLYSWWDIDIDQRIPIQLPESVIKVAMGDYHMITLSTTGKVYIVGWEIWDKLDIDNPVLIKFPEKIVQIDAMNHYSAVVSETGRLYIWGIDEWDKFINDPTGGFSPPEISLGFPVNYIALGPEFNIAVTDDQIVNYWEKWPFPDPDPTDIHPYETTRPPPV</sequence>
<dbReference type="SUPFAM" id="SSF50985">
    <property type="entry name" value="RCC1/BLIP-II"/>
    <property type="match status" value="2"/>
</dbReference>
<dbReference type="InterPro" id="IPR000408">
    <property type="entry name" value="Reg_chr_condens"/>
</dbReference>